<feature type="region of interest" description="Disordered" evidence="1">
    <location>
        <begin position="47"/>
        <end position="76"/>
    </location>
</feature>
<reference evidence="2 3" key="1">
    <citation type="journal article" date="2009" name="Appl. Environ. Microbiol.">
        <title>Community genomic and proteomic analyses of chemoautotrophic iron-oxidizing "Leptospirillum rubarum" (Group II) and "Leptospirillum ferrodiazotrophum" (Group III) bacteria in acid mine drainage biofilms.</title>
        <authorList>
            <person name="Goltsman D.S."/>
            <person name="Denef V.J."/>
            <person name="Singer S.W."/>
            <person name="VerBerkmoes N.C."/>
            <person name="Lefsrud M."/>
            <person name="Mueller R.S."/>
            <person name="Dick G.J."/>
            <person name="Sun C.L."/>
            <person name="Wheeler K.E."/>
            <person name="Zemla A."/>
            <person name="Baker B.J."/>
            <person name="Hauser L."/>
            <person name="Land M."/>
            <person name="Shah M.B."/>
            <person name="Thelen M.P."/>
            <person name="Hettich R.L."/>
            <person name="Banfield J.F."/>
        </authorList>
    </citation>
    <scope>NUCLEOTIDE SEQUENCE [LARGE SCALE GENOMIC DNA]</scope>
</reference>
<proteinExistence type="predicted"/>
<protein>
    <submittedName>
        <fullName evidence="2">Uncharacterized protein</fullName>
    </submittedName>
</protein>
<feature type="compositionally biased region" description="Low complexity" evidence="1">
    <location>
        <begin position="15"/>
        <end position="24"/>
    </location>
</feature>
<dbReference type="EMBL" id="GG693891">
    <property type="protein sequence ID" value="EES51430.1"/>
    <property type="molecule type" value="Genomic_DNA"/>
</dbReference>
<sequence>MSIFDRLTSKRKTNENANANTANSANLRERNASLFARLAGLALASSHIPAPSASSSPALQDSSDDSGKQEQSDVIAESPVERVYSWALQHLRFGPVDGPTSQSFNLPSGEMDGARIRTLAAELRMTDRELRAGLDLLVAAGDLNVKTERGRRIYWLAPPRYE</sequence>
<dbReference type="Proteomes" id="UP000009374">
    <property type="component" value="Unassembled WGS sequence"/>
</dbReference>
<evidence type="ECO:0000313" key="3">
    <source>
        <dbReference type="Proteomes" id="UP000009374"/>
    </source>
</evidence>
<keyword evidence="3" id="KW-1185">Reference proteome</keyword>
<gene>
    <name evidence="2" type="ORF">UBAL3_96270023</name>
</gene>
<dbReference type="AlphaFoldDB" id="C6I141"/>
<feature type="region of interest" description="Disordered" evidence="1">
    <location>
        <begin position="1"/>
        <end position="24"/>
    </location>
</feature>
<name>C6I141_9BACT</name>
<feature type="compositionally biased region" description="Low complexity" evidence="1">
    <location>
        <begin position="47"/>
        <end position="61"/>
    </location>
</feature>
<accession>C6I141</accession>
<evidence type="ECO:0000313" key="2">
    <source>
        <dbReference type="EMBL" id="EES51430.1"/>
    </source>
</evidence>
<organism evidence="2 3">
    <name type="scientific">Leptospirillum ferrodiazotrophum</name>
    <dbReference type="NCBI Taxonomy" id="412449"/>
    <lineage>
        <taxon>Bacteria</taxon>
        <taxon>Pseudomonadati</taxon>
        <taxon>Nitrospirota</taxon>
        <taxon>Nitrospiria</taxon>
        <taxon>Nitrospirales</taxon>
        <taxon>Nitrospiraceae</taxon>
        <taxon>Leptospirillum</taxon>
    </lineage>
</organism>
<evidence type="ECO:0000256" key="1">
    <source>
        <dbReference type="SAM" id="MobiDB-lite"/>
    </source>
</evidence>